<reference evidence="2" key="1">
    <citation type="submission" date="2018-05" db="EMBL/GenBank/DDBJ databases">
        <authorList>
            <person name="Lanie J.A."/>
            <person name="Ng W.-L."/>
            <person name="Kazmierczak K.M."/>
            <person name="Andrzejewski T.M."/>
            <person name="Davidsen T.M."/>
            <person name="Wayne K.J."/>
            <person name="Tettelin H."/>
            <person name="Glass J.I."/>
            <person name="Rusch D."/>
            <person name="Podicherti R."/>
            <person name="Tsui H.-C.T."/>
            <person name="Winkler M.E."/>
        </authorList>
    </citation>
    <scope>NUCLEOTIDE SEQUENCE</scope>
</reference>
<evidence type="ECO:0000256" key="1">
    <source>
        <dbReference type="SAM" id="Phobius"/>
    </source>
</evidence>
<dbReference type="AlphaFoldDB" id="A0A382Z2Z2"/>
<protein>
    <submittedName>
        <fullName evidence="2">Uncharacterized protein</fullName>
    </submittedName>
</protein>
<dbReference type="EMBL" id="UINC01180600">
    <property type="protein sequence ID" value="SVD89884.1"/>
    <property type="molecule type" value="Genomic_DNA"/>
</dbReference>
<evidence type="ECO:0000313" key="2">
    <source>
        <dbReference type="EMBL" id="SVD89884.1"/>
    </source>
</evidence>
<feature type="non-terminal residue" evidence="2">
    <location>
        <position position="1"/>
    </location>
</feature>
<keyword evidence="1" id="KW-0472">Membrane</keyword>
<keyword evidence="1" id="KW-0812">Transmembrane</keyword>
<feature type="transmembrane region" description="Helical" evidence="1">
    <location>
        <begin position="85"/>
        <end position="103"/>
    </location>
</feature>
<organism evidence="2">
    <name type="scientific">marine metagenome</name>
    <dbReference type="NCBI Taxonomy" id="408172"/>
    <lineage>
        <taxon>unclassified sequences</taxon>
        <taxon>metagenomes</taxon>
        <taxon>ecological metagenomes</taxon>
    </lineage>
</organism>
<keyword evidence="1" id="KW-1133">Transmembrane helix</keyword>
<accession>A0A382Z2Z2</accession>
<sequence length="111" mass="11815">VKDFDFIFSASAGYPGTIEWVQYAADPTGVPMSTGTTSIQVNDVMPYVQSGQVKGILAGMPGAAEYEALIGSPGIGTSGMDAQSIAHLVIVLFIVFGNITYFIETRRAKKY</sequence>
<proteinExistence type="predicted"/>
<name>A0A382Z2Z2_9ZZZZ</name>
<gene>
    <name evidence="2" type="ORF">METZ01_LOCUS442738</name>
</gene>